<feature type="non-terminal residue" evidence="5">
    <location>
        <position position="300"/>
    </location>
</feature>
<dbReference type="AlphaFoldDB" id="A0AAV2SD24"/>
<dbReference type="PANTHER" id="PTHR11849">
    <property type="entry name" value="ETS"/>
    <property type="match status" value="1"/>
</dbReference>
<dbReference type="InterPro" id="IPR000418">
    <property type="entry name" value="Ets_dom"/>
</dbReference>
<evidence type="ECO:0000256" key="2">
    <source>
        <dbReference type="ARBA" id="ARBA00023125"/>
    </source>
</evidence>
<dbReference type="GO" id="GO:0005634">
    <property type="term" value="C:nucleus"/>
    <property type="evidence" value="ECO:0007669"/>
    <property type="project" value="UniProtKB-SubCell"/>
</dbReference>
<name>A0AAV2SD24_MEGNR</name>
<comment type="caution">
    <text evidence="5">The sequence shown here is derived from an EMBL/GenBank/DDBJ whole genome shotgun (WGS) entry which is preliminary data.</text>
</comment>
<gene>
    <name evidence="5" type="ORF">MNOR_LOCUS34399</name>
</gene>
<dbReference type="Pfam" id="PF00178">
    <property type="entry name" value="Ets"/>
    <property type="match status" value="1"/>
</dbReference>
<evidence type="ECO:0000313" key="5">
    <source>
        <dbReference type="EMBL" id="CAL4173515.1"/>
    </source>
</evidence>
<proteinExistence type="inferred from homology"/>
<dbReference type="Proteomes" id="UP001497623">
    <property type="component" value="Unassembled WGS sequence"/>
</dbReference>
<dbReference type="GO" id="GO:0000981">
    <property type="term" value="F:DNA-binding transcription factor activity, RNA polymerase II-specific"/>
    <property type="evidence" value="ECO:0007669"/>
    <property type="project" value="TreeGrafter"/>
</dbReference>
<dbReference type="PANTHER" id="PTHR11849:SF190">
    <property type="entry name" value="ETS-DOMAIN PROTEIN"/>
    <property type="match status" value="1"/>
</dbReference>
<dbReference type="InterPro" id="IPR036388">
    <property type="entry name" value="WH-like_DNA-bd_sf"/>
</dbReference>
<evidence type="ECO:0000259" key="4">
    <source>
        <dbReference type="PROSITE" id="PS50061"/>
    </source>
</evidence>
<feature type="domain" description="ETS" evidence="4">
    <location>
        <begin position="207"/>
        <end position="288"/>
    </location>
</feature>
<comment type="similarity">
    <text evidence="1 3">Belongs to the ETS family.</text>
</comment>
<sequence length="300" mass="34655">MPFLAVGSITYGMEDVVDLSRTGPHASSLNQENYYYSPGIQEQALDLSINSTMPTEYSTDYPHDSNRELLSAKLYSDCHSEHDSGDYQSDYLIKYHSTGEEYCTLQILTPVEMSELGNMNHCYRIDEVASINSQYTPIIWRQELHHMDDEFLQAAPHEEPHIGHIKDVTKVKANGSIKAQVNYEISKLVDHFCKKISTTSRRGERFPKNWEFLVRLLLDPQANPKLIRWENEAKGTFKLVRPELITSIWNAKSPKKLSYYNFARGLRYHYKTGALFKVRDRQLVYGCGPEALKLIFKFTQ</sequence>
<accession>A0AAV2SD24</accession>
<keyword evidence="6" id="KW-1185">Reference proteome</keyword>
<keyword evidence="3" id="KW-0539">Nucleus</keyword>
<dbReference type="Gene3D" id="1.10.10.10">
    <property type="entry name" value="Winged helix-like DNA-binding domain superfamily/Winged helix DNA-binding domain"/>
    <property type="match status" value="1"/>
</dbReference>
<reference evidence="5 6" key="1">
    <citation type="submission" date="2024-05" db="EMBL/GenBank/DDBJ databases">
        <authorList>
            <person name="Wallberg A."/>
        </authorList>
    </citation>
    <scope>NUCLEOTIDE SEQUENCE [LARGE SCALE GENOMIC DNA]</scope>
</reference>
<evidence type="ECO:0000256" key="3">
    <source>
        <dbReference type="RuleBase" id="RU004019"/>
    </source>
</evidence>
<evidence type="ECO:0000313" key="6">
    <source>
        <dbReference type="Proteomes" id="UP001497623"/>
    </source>
</evidence>
<dbReference type="SUPFAM" id="SSF46785">
    <property type="entry name" value="Winged helix' DNA-binding domain"/>
    <property type="match status" value="1"/>
</dbReference>
<dbReference type="PROSITE" id="PS50061">
    <property type="entry name" value="ETS_DOMAIN_3"/>
    <property type="match status" value="1"/>
</dbReference>
<evidence type="ECO:0000256" key="1">
    <source>
        <dbReference type="ARBA" id="ARBA00005562"/>
    </source>
</evidence>
<comment type="subcellular location">
    <subcellularLocation>
        <location evidence="3">Nucleus</location>
    </subcellularLocation>
</comment>
<dbReference type="GO" id="GO:0043565">
    <property type="term" value="F:sequence-specific DNA binding"/>
    <property type="evidence" value="ECO:0007669"/>
    <property type="project" value="InterPro"/>
</dbReference>
<dbReference type="InterPro" id="IPR046328">
    <property type="entry name" value="ETS_fam"/>
</dbReference>
<dbReference type="GO" id="GO:0030154">
    <property type="term" value="P:cell differentiation"/>
    <property type="evidence" value="ECO:0007669"/>
    <property type="project" value="TreeGrafter"/>
</dbReference>
<keyword evidence="2 3" id="KW-0238">DNA-binding</keyword>
<dbReference type="SMART" id="SM00413">
    <property type="entry name" value="ETS"/>
    <property type="match status" value="1"/>
</dbReference>
<dbReference type="EMBL" id="CAXKWB010052881">
    <property type="protein sequence ID" value="CAL4173515.1"/>
    <property type="molecule type" value="Genomic_DNA"/>
</dbReference>
<dbReference type="InterPro" id="IPR036390">
    <property type="entry name" value="WH_DNA-bd_sf"/>
</dbReference>
<organism evidence="5 6">
    <name type="scientific">Meganyctiphanes norvegica</name>
    <name type="common">Northern krill</name>
    <name type="synonym">Thysanopoda norvegica</name>
    <dbReference type="NCBI Taxonomy" id="48144"/>
    <lineage>
        <taxon>Eukaryota</taxon>
        <taxon>Metazoa</taxon>
        <taxon>Ecdysozoa</taxon>
        <taxon>Arthropoda</taxon>
        <taxon>Crustacea</taxon>
        <taxon>Multicrustacea</taxon>
        <taxon>Malacostraca</taxon>
        <taxon>Eumalacostraca</taxon>
        <taxon>Eucarida</taxon>
        <taxon>Euphausiacea</taxon>
        <taxon>Euphausiidae</taxon>
        <taxon>Meganyctiphanes</taxon>
    </lineage>
</organism>
<protein>
    <recommendedName>
        <fullName evidence="4">ETS domain-containing protein</fullName>
    </recommendedName>
</protein>